<organism evidence="1">
    <name type="scientific">marine metagenome</name>
    <dbReference type="NCBI Taxonomy" id="408172"/>
    <lineage>
        <taxon>unclassified sequences</taxon>
        <taxon>metagenomes</taxon>
        <taxon>ecological metagenomes</taxon>
    </lineage>
</organism>
<accession>A0A383E2C3</accession>
<protein>
    <submittedName>
        <fullName evidence="1">Uncharacterized protein</fullName>
    </submittedName>
</protein>
<dbReference type="AlphaFoldDB" id="A0A383E2C3"/>
<feature type="non-terminal residue" evidence="1">
    <location>
        <position position="45"/>
    </location>
</feature>
<name>A0A383E2C3_9ZZZZ</name>
<sequence length="45" mass="4845">MHGTPVGCLGYDITDPASVILLHLARGQANRNGDLLHRFGFHSSV</sequence>
<dbReference type="EMBL" id="UINC01222282">
    <property type="protein sequence ID" value="SVE50997.1"/>
    <property type="molecule type" value="Genomic_DNA"/>
</dbReference>
<proteinExistence type="predicted"/>
<evidence type="ECO:0000313" key="1">
    <source>
        <dbReference type="EMBL" id="SVE50997.1"/>
    </source>
</evidence>
<gene>
    <name evidence="1" type="ORF">METZ01_LOCUS503851</name>
</gene>
<reference evidence="1" key="1">
    <citation type="submission" date="2018-05" db="EMBL/GenBank/DDBJ databases">
        <authorList>
            <person name="Lanie J.A."/>
            <person name="Ng W.-L."/>
            <person name="Kazmierczak K.M."/>
            <person name="Andrzejewski T.M."/>
            <person name="Davidsen T.M."/>
            <person name="Wayne K.J."/>
            <person name="Tettelin H."/>
            <person name="Glass J.I."/>
            <person name="Rusch D."/>
            <person name="Podicherti R."/>
            <person name="Tsui H.-C.T."/>
            <person name="Winkler M.E."/>
        </authorList>
    </citation>
    <scope>NUCLEOTIDE SEQUENCE</scope>
</reference>